<dbReference type="STRING" id="314230.DSM3645_27393"/>
<feature type="signal peptide" evidence="3">
    <location>
        <begin position="1"/>
        <end position="25"/>
    </location>
</feature>
<evidence type="ECO:0008006" key="6">
    <source>
        <dbReference type="Google" id="ProtNLM"/>
    </source>
</evidence>
<protein>
    <recommendedName>
        <fullName evidence="6">Periplasmic repressor CpxP</fullName>
    </recommendedName>
</protein>
<proteinExistence type="predicted"/>
<evidence type="ECO:0000256" key="1">
    <source>
        <dbReference type="SAM" id="Coils"/>
    </source>
</evidence>
<gene>
    <name evidence="4" type="ORF">DSM3645_27393</name>
</gene>
<keyword evidence="3" id="KW-0732">Signal</keyword>
<dbReference type="EMBL" id="AANZ01000017">
    <property type="protein sequence ID" value="EAQ78877.1"/>
    <property type="molecule type" value="Genomic_DNA"/>
</dbReference>
<dbReference type="OrthoDB" id="284538at2"/>
<accession>A3ZX02</accession>
<dbReference type="HOGENOM" id="CLU_093831_0_0_0"/>
<reference evidence="4 5" key="1">
    <citation type="submission" date="2006-02" db="EMBL/GenBank/DDBJ databases">
        <authorList>
            <person name="Amann R."/>
            <person name="Ferriera S."/>
            <person name="Johnson J."/>
            <person name="Kravitz S."/>
            <person name="Halpern A."/>
            <person name="Remington K."/>
            <person name="Beeson K."/>
            <person name="Tran B."/>
            <person name="Rogers Y.-H."/>
            <person name="Friedman R."/>
            <person name="Venter J.C."/>
        </authorList>
    </citation>
    <scope>NUCLEOTIDE SEQUENCE [LARGE SCALE GENOMIC DNA]</scope>
    <source>
        <strain evidence="4 5">DSM 3645</strain>
    </source>
</reference>
<keyword evidence="1" id="KW-0175">Coiled coil</keyword>
<dbReference type="Proteomes" id="UP000004358">
    <property type="component" value="Unassembled WGS sequence"/>
</dbReference>
<organism evidence="4 5">
    <name type="scientific">Blastopirellula marina DSM 3645</name>
    <dbReference type="NCBI Taxonomy" id="314230"/>
    <lineage>
        <taxon>Bacteria</taxon>
        <taxon>Pseudomonadati</taxon>
        <taxon>Planctomycetota</taxon>
        <taxon>Planctomycetia</taxon>
        <taxon>Pirellulales</taxon>
        <taxon>Pirellulaceae</taxon>
        <taxon>Blastopirellula</taxon>
    </lineage>
</organism>
<sequence length="250" mass="27379">MKLRFAGLSLMVAALVVTFSSISLAQGPGGRGGFGGGPGGGGDEFGLLNSPQVREELEIPDAQYEEIREIQNSVREKMREVFQGMGNFRDMSEEERTEFRESMQAKMAEVQAEVKTEMEQVLLPHQVSRLKQIALQQQVARSGGPGGGSGAANALTNERVVEALGLTEEQIAELREKREEVAQELREKLAAAQKEAEEKLLSVLTPEQQAKWKELLGEPYELQFGGRGGPNNRGNQNNRRGRTPAGDNTN</sequence>
<feature type="coiled-coil region" evidence="1">
    <location>
        <begin position="157"/>
        <end position="202"/>
    </location>
</feature>
<evidence type="ECO:0000313" key="4">
    <source>
        <dbReference type="EMBL" id="EAQ78877.1"/>
    </source>
</evidence>
<name>A3ZX02_9BACT</name>
<dbReference type="RefSeq" id="WP_002653371.1">
    <property type="nucleotide sequence ID" value="NZ_CH672376.1"/>
</dbReference>
<evidence type="ECO:0000313" key="5">
    <source>
        <dbReference type="Proteomes" id="UP000004358"/>
    </source>
</evidence>
<feature type="chain" id="PRO_5002665198" description="Periplasmic repressor CpxP" evidence="3">
    <location>
        <begin position="26"/>
        <end position="250"/>
    </location>
</feature>
<feature type="region of interest" description="Disordered" evidence="2">
    <location>
        <begin position="221"/>
        <end position="250"/>
    </location>
</feature>
<dbReference type="AlphaFoldDB" id="A3ZX02"/>
<comment type="caution">
    <text evidence="4">The sequence shown here is derived from an EMBL/GenBank/DDBJ whole genome shotgun (WGS) entry which is preliminary data.</text>
</comment>
<evidence type="ECO:0000256" key="2">
    <source>
        <dbReference type="SAM" id="MobiDB-lite"/>
    </source>
</evidence>
<evidence type="ECO:0000256" key="3">
    <source>
        <dbReference type="SAM" id="SignalP"/>
    </source>
</evidence>
<dbReference type="eggNOG" id="ENOG5032VB4">
    <property type="taxonomic scope" value="Bacteria"/>
</dbReference>